<proteinExistence type="predicted"/>
<evidence type="ECO:0000313" key="1">
    <source>
        <dbReference type="EMBL" id="NOJ12486.1"/>
    </source>
</evidence>
<protein>
    <submittedName>
        <fullName evidence="1">Uncharacterized protein</fullName>
    </submittedName>
</protein>
<gene>
    <name evidence="1" type="ORF">F0234_06915</name>
</gene>
<dbReference type="RefSeq" id="WP_171328105.1">
    <property type="nucleotide sequence ID" value="NZ_CAWPOP010000024.1"/>
</dbReference>
<accession>A0A7Y4D4G4</accession>
<name>A0A7Y4D4G4_VIBSP</name>
<dbReference type="EMBL" id="VTXL01000004">
    <property type="protein sequence ID" value="NOJ12486.1"/>
    <property type="molecule type" value="Genomic_DNA"/>
</dbReference>
<dbReference type="AlphaFoldDB" id="A0A7Y4D4G4"/>
<organism evidence="1 2">
    <name type="scientific">Vibrio splendidus</name>
    <dbReference type="NCBI Taxonomy" id="29497"/>
    <lineage>
        <taxon>Bacteria</taxon>
        <taxon>Pseudomonadati</taxon>
        <taxon>Pseudomonadota</taxon>
        <taxon>Gammaproteobacteria</taxon>
        <taxon>Vibrionales</taxon>
        <taxon>Vibrionaceae</taxon>
        <taxon>Vibrio</taxon>
    </lineage>
</organism>
<reference evidence="1 2" key="1">
    <citation type="submission" date="2019-09" db="EMBL/GenBank/DDBJ databases">
        <title>Draft genome sequencing and comparative genomics of hatchery-associated Vibrios.</title>
        <authorList>
            <person name="Kehlet-Delgado H."/>
            <person name="Mueller R.S."/>
        </authorList>
    </citation>
    <scope>NUCLEOTIDE SEQUENCE [LARGE SCALE GENOMIC DNA]</scope>
    <source>
        <strain evidence="1 2">99-70-13A3</strain>
    </source>
</reference>
<dbReference type="Proteomes" id="UP000519158">
    <property type="component" value="Unassembled WGS sequence"/>
</dbReference>
<sequence>MKNANITAVLSNELNFKNYDYFRKSINVFEKLKFTKPERNSLKAFYQKAKLMASSGQSLLGLEKELQLLLSSLRIDTAKKRWLKLKQKNKKVGSKKKNGRKPSLKVDLSVDEILESRRGTSQIGLGLESSVVIPKINSNDVVIDKHTDSNKIVDKHILYAAGWSLEGAFSK</sequence>
<evidence type="ECO:0000313" key="2">
    <source>
        <dbReference type="Proteomes" id="UP000519158"/>
    </source>
</evidence>
<comment type="caution">
    <text evidence="1">The sequence shown here is derived from an EMBL/GenBank/DDBJ whole genome shotgun (WGS) entry which is preliminary data.</text>
</comment>